<reference evidence="3 4" key="1">
    <citation type="submission" date="2022-10" db="EMBL/GenBank/DDBJ databases">
        <title>The complete genomes of actinobacterial strains from the NBC collection.</title>
        <authorList>
            <person name="Joergensen T.S."/>
            <person name="Alvarez Arevalo M."/>
            <person name="Sterndorff E.B."/>
            <person name="Faurdal D."/>
            <person name="Vuksanovic O."/>
            <person name="Mourched A.-S."/>
            <person name="Charusanti P."/>
            <person name="Shaw S."/>
            <person name="Blin K."/>
            <person name="Weber T."/>
        </authorList>
    </citation>
    <scope>NUCLEOTIDE SEQUENCE [LARGE SCALE GENOMIC DNA]</scope>
    <source>
        <strain evidence="3 4">NBC_01413</strain>
    </source>
</reference>
<keyword evidence="1" id="KW-1133">Transmembrane helix</keyword>
<protein>
    <submittedName>
        <fullName evidence="3">Uncharacterized protein</fullName>
    </submittedName>
</protein>
<keyword evidence="2" id="KW-0732">Signal</keyword>
<organism evidence="3 4">
    <name type="scientific">Nocardia salmonicida</name>
    <dbReference type="NCBI Taxonomy" id="53431"/>
    <lineage>
        <taxon>Bacteria</taxon>
        <taxon>Bacillati</taxon>
        <taxon>Actinomycetota</taxon>
        <taxon>Actinomycetes</taxon>
        <taxon>Mycobacteriales</taxon>
        <taxon>Nocardiaceae</taxon>
        <taxon>Nocardia</taxon>
    </lineage>
</organism>
<proteinExistence type="predicted"/>
<keyword evidence="1" id="KW-0812">Transmembrane</keyword>
<name>A0ABZ1NFK0_9NOCA</name>
<gene>
    <name evidence="3" type="ORF">OG308_12195</name>
</gene>
<evidence type="ECO:0000256" key="2">
    <source>
        <dbReference type="SAM" id="SignalP"/>
    </source>
</evidence>
<dbReference type="RefSeq" id="WP_405150462.1">
    <property type="nucleotide sequence ID" value="NZ_CP109527.1"/>
</dbReference>
<feature type="chain" id="PRO_5045624192" evidence="2">
    <location>
        <begin position="31"/>
        <end position="70"/>
    </location>
</feature>
<dbReference type="EMBL" id="CP109527">
    <property type="protein sequence ID" value="WTY38533.1"/>
    <property type="molecule type" value="Genomic_DNA"/>
</dbReference>
<feature type="signal peptide" evidence="2">
    <location>
        <begin position="1"/>
        <end position="30"/>
    </location>
</feature>
<keyword evidence="1" id="KW-0472">Membrane</keyword>
<accession>A0ABZ1NFK0</accession>
<evidence type="ECO:0000313" key="4">
    <source>
        <dbReference type="Proteomes" id="UP001621418"/>
    </source>
</evidence>
<evidence type="ECO:0000313" key="3">
    <source>
        <dbReference type="EMBL" id="WTY38533.1"/>
    </source>
</evidence>
<evidence type="ECO:0000256" key="1">
    <source>
        <dbReference type="SAM" id="Phobius"/>
    </source>
</evidence>
<keyword evidence="4" id="KW-1185">Reference proteome</keyword>
<dbReference type="Proteomes" id="UP001621418">
    <property type="component" value="Chromosome"/>
</dbReference>
<sequence>MTLTTRALRTGIAALAITAGLVAAAGPAAAESPSGSSSLGTGSSSLLQSVFTAIGCAVGANSCGSIIIPT</sequence>
<feature type="transmembrane region" description="Helical" evidence="1">
    <location>
        <begin position="46"/>
        <end position="68"/>
    </location>
</feature>